<protein>
    <recommendedName>
        <fullName evidence="3">Lipoprotein</fullName>
    </recommendedName>
</protein>
<keyword evidence="2" id="KW-1185">Reference proteome</keyword>
<accession>A0ABU5VTD8</accession>
<evidence type="ECO:0000313" key="1">
    <source>
        <dbReference type="EMBL" id="MEA9356317.1"/>
    </source>
</evidence>
<sequence length="535" mass="60782">MSALLVFTLFTSSCSTFFQSQYTDRSIANEVELPVTLDETMTIKSSTYTGPEMDLAKSLPEILAPKKFGIQLQIDYQVIEDPKMSNDIAFKIVPTIEKQKYVVKIFHSVSAKTDLDAITELKTLLFMDGKTNFASPYSLFELYYNAKEKDFSALQVLAKLRALTFTKVADPEFVNRNKESIDYWGQVNEEFEKQERIYTKSKKIDADERRAVMDVLDKVSEDQQFRTLIAKNDRKGAAKLLRQYLPWEEMPPFEKLFWENHLSIIENPLPLEERVLIYRGLDGDAIQAAEGAGKKLTTEEAIKKQNVFIMSSILTKNQGSWNRRLRSLTSMYDKFINNDVMNPGTGYTGSTELTKAVRITNMFAKHSIDPSGSPFLSYTPMFYIAKQFGNQRSGAYFIDPRILYYNYASKYPTEYEFLSPLMSFPDELAAVYDADIYPDIEDQAEFLKKKAIAKLEKTLGAGKGAKAFELIEENSKKYFAPLQKARGGAVQGIGPDGKLTNFFKKTLGMPAAEVSNLKTGKTNTSCTDLIQLFWK</sequence>
<dbReference type="RefSeq" id="WP_323576008.1">
    <property type="nucleotide sequence ID" value="NZ_JAYGJQ010000001.1"/>
</dbReference>
<comment type="caution">
    <text evidence="1">The sequence shown here is derived from an EMBL/GenBank/DDBJ whole genome shotgun (WGS) entry which is preliminary data.</text>
</comment>
<dbReference type="EMBL" id="JAYGJQ010000001">
    <property type="protein sequence ID" value="MEA9356317.1"/>
    <property type="molecule type" value="Genomic_DNA"/>
</dbReference>
<name>A0ABU5VTD8_9BACT</name>
<evidence type="ECO:0000313" key="2">
    <source>
        <dbReference type="Proteomes" id="UP001302274"/>
    </source>
</evidence>
<reference evidence="1 2" key="1">
    <citation type="submission" date="2023-11" db="EMBL/GenBank/DDBJ databases">
        <title>A Novel Polar Bacteriovorax (B. antarcticus) Isolated from the Biocrust in Antarctica.</title>
        <authorList>
            <person name="Mun W."/>
            <person name="Choi S.Y."/>
            <person name="Mitchell R.J."/>
        </authorList>
    </citation>
    <scope>NUCLEOTIDE SEQUENCE [LARGE SCALE GENOMIC DNA]</scope>
    <source>
        <strain evidence="1 2">PP10</strain>
    </source>
</reference>
<gene>
    <name evidence="1" type="ORF">SHI21_08895</name>
</gene>
<proteinExistence type="predicted"/>
<evidence type="ECO:0008006" key="3">
    <source>
        <dbReference type="Google" id="ProtNLM"/>
    </source>
</evidence>
<organism evidence="1 2">
    <name type="scientific">Bacteriovorax antarcticus</name>
    <dbReference type="NCBI Taxonomy" id="3088717"/>
    <lineage>
        <taxon>Bacteria</taxon>
        <taxon>Pseudomonadati</taxon>
        <taxon>Bdellovibrionota</taxon>
        <taxon>Bacteriovoracia</taxon>
        <taxon>Bacteriovoracales</taxon>
        <taxon>Bacteriovoracaceae</taxon>
        <taxon>Bacteriovorax</taxon>
    </lineage>
</organism>
<dbReference type="Proteomes" id="UP001302274">
    <property type="component" value="Unassembled WGS sequence"/>
</dbReference>